<name>A0A4Y8PSF9_9BACL</name>
<reference evidence="1 2" key="1">
    <citation type="submission" date="2017-03" db="EMBL/GenBank/DDBJ databases">
        <title>Isolation of Levoglucosan Utilizing Bacteria.</title>
        <authorList>
            <person name="Arya A.S."/>
        </authorList>
    </citation>
    <scope>NUCLEOTIDE SEQUENCE [LARGE SCALE GENOMIC DNA]</scope>
    <source>
        <strain evidence="1 2">MEC069</strain>
    </source>
</reference>
<sequence>MIEEHFGIFYISFVNTALLSSLAKTKAFDGGYNMSGKWIADNLSDAETWLTLPQMKGKTRIISVALPNVVNEAYYSTKLDGVGPAHYFESDVLSSSHITVKVVK</sequence>
<comment type="caution">
    <text evidence="1">The sequence shown here is derived from an EMBL/GenBank/DDBJ whole genome shotgun (WGS) entry which is preliminary data.</text>
</comment>
<dbReference type="Proteomes" id="UP000298246">
    <property type="component" value="Unassembled WGS sequence"/>
</dbReference>
<evidence type="ECO:0000313" key="2">
    <source>
        <dbReference type="Proteomes" id="UP000298246"/>
    </source>
</evidence>
<dbReference type="AlphaFoldDB" id="A0A4Y8PSF9"/>
<proteinExistence type="predicted"/>
<gene>
    <name evidence="1" type="ORF">B5M42_22045</name>
</gene>
<dbReference type="EMBL" id="MYFO01000043">
    <property type="protein sequence ID" value="TFE83762.1"/>
    <property type="molecule type" value="Genomic_DNA"/>
</dbReference>
<evidence type="ECO:0000313" key="1">
    <source>
        <dbReference type="EMBL" id="TFE83762.1"/>
    </source>
</evidence>
<accession>A0A4Y8PSF9</accession>
<dbReference type="RefSeq" id="WP_134756835.1">
    <property type="nucleotide sequence ID" value="NZ_MYFO02000009.1"/>
</dbReference>
<organism evidence="1 2">
    <name type="scientific">Paenibacillus athensensis</name>
    <dbReference type="NCBI Taxonomy" id="1967502"/>
    <lineage>
        <taxon>Bacteria</taxon>
        <taxon>Bacillati</taxon>
        <taxon>Bacillota</taxon>
        <taxon>Bacilli</taxon>
        <taxon>Bacillales</taxon>
        <taxon>Paenibacillaceae</taxon>
        <taxon>Paenibacillus</taxon>
    </lineage>
</organism>
<keyword evidence="2" id="KW-1185">Reference proteome</keyword>
<protein>
    <submittedName>
        <fullName evidence="1">Uncharacterized protein</fullName>
    </submittedName>
</protein>